<reference evidence="2 3" key="1">
    <citation type="submission" date="2024-04" db="EMBL/GenBank/DDBJ databases">
        <authorList>
            <person name="Fracassetti M."/>
        </authorList>
    </citation>
    <scope>NUCLEOTIDE SEQUENCE [LARGE SCALE GENOMIC DNA]</scope>
</reference>
<evidence type="ECO:0000256" key="1">
    <source>
        <dbReference type="SAM" id="MobiDB-lite"/>
    </source>
</evidence>
<keyword evidence="3" id="KW-1185">Reference proteome</keyword>
<proteinExistence type="predicted"/>
<feature type="compositionally biased region" description="Basic residues" evidence="1">
    <location>
        <begin position="92"/>
        <end position="104"/>
    </location>
</feature>
<protein>
    <submittedName>
        <fullName evidence="2">Uncharacterized protein</fullName>
    </submittedName>
</protein>
<organism evidence="2 3">
    <name type="scientific">Linum trigynum</name>
    <dbReference type="NCBI Taxonomy" id="586398"/>
    <lineage>
        <taxon>Eukaryota</taxon>
        <taxon>Viridiplantae</taxon>
        <taxon>Streptophyta</taxon>
        <taxon>Embryophyta</taxon>
        <taxon>Tracheophyta</taxon>
        <taxon>Spermatophyta</taxon>
        <taxon>Magnoliopsida</taxon>
        <taxon>eudicotyledons</taxon>
        <taxon>Gunneridae</taxon>
        <taxon>Pentapetalae</taxon>
        <taxon>rosids</taxon>
        <taxon>fabids</taxon>
        <taxon>Malpighiales</taxon>
        <taxon>Linaceae</taxon>
        <taxon>Linum</taxon>
    </lineage>
</organism>
<feature type="region of interest" description="Disordered" evidence="1">
    <location>
        <begin position="78"/>
        <end position="104"/>
    </location>
</feature>
<accession>A0AAV2FUX3</accession>
<evidence type="ECO:0000313" key="2">
    <source>
        <dbReference type="EMBL" id="CAL1401752.1"/>
    </source>
</evidence>
<evidence type="ECO:0000313" key="3">
    <source>
        <dbReference type="Proteomes" id="UP001497516"/>
    </source>
</evidence>
<sequence>MAIDLCFEPSSGISPRISFSHDFYLSNSTNCRSSLTDPPPRHQHRLQFLCEEEQLRPRPFIFRRRALLLRKILPAAIKTAASPKPPLPPPHPKPRPKTSPPPKK</sequence>
<dbReference type="AlphaFoldDB" id="A0AAV2FUX3"/>
<dbReference type="EMBL" id="OZ034820">
    <property type="protein sequence ID" value="CAL1401752.1"/>
    <property type="molecule type" value="Genomic_DNA"/>
</dbReference>
<dbReference type="Proteomes" id="UP001497516">
    <property type="component" value="Chromosome 7"/>
</dbReference>
<gene>
    <name evidence="2" type="ORF">LTRI10_LOCUS41794</name>
</gene>
<name>A0AAV2FUX3_9ROSI</name>